<accession>A0A644XPF9</accession>
<name>A0A644XPF9_9ZZZZ</name>
<evidence type="ECO:0000313" key="1">
    <source>
        <dbReference type="EMBL" id="MPM18029.1"/>
    </source>
</evidence>
<organism evidence="1">
    <name type="scientific">bioreactor metagenome</name>
    <dbReference type="NCBI Taxonomy" id="1076179"/>
    <lineage>
        <taxon>unclassified sequences</taxon>
        <taxon>metagenomes</taxon>
        <taxon>ecological metagenomes</taxon>
    </lineage>
</organism>
<reference evidence="1" key="1">
    <citation type="submission" date="2019-08" db="EMBL/GenBank/DDBJ databases">
        <authorList>
            <person name="Kucharzyk K."/>
            <person name="Murdoch R.W."/>
            <person name="Higgins S."/>
            <person name="Loffler F."/>
        </authorList>
    </citation>
    <scope>NUCLEOTIDE SEQUENCE</scope>
</reference>
<protein>
    <submittedName>
        <fullName evidence="1">Uncharacterized protein</fullName>
    </submittedName>
</protein>
<dbReference type="AlphaFoldDB" id="A0A644XPF9"/>
<gene>
    <name evidence="1" type="ORF">SDC9_64430</name>
</gene>
<dbReference type="EMBL" id="VSSQ01002907">
    <property type="protein sequence ID" value="MPM18029.1"/>
    <property type="molecule type" value="Genomic_DNA"/>
</dbReference>
<sequence length="424" mass="46581">MGCGWVVIDGYYVRFRGTFSDRPDHAFCTNMVGKAAKGLGADDIGVACMHQIEHLGGQKPAFSHLHPVVDQAVIELLHFGIGNGHGKPAGFLHCLACHVLDLEELLEHKLGDDAADPASSIVAPVDDGIVRPIIEKSHHGWYHDLASLSFEIRLEVVIAQWGVFHIDFADNTDFDLGLFPDLNCGKLLANLIEIAFHCIPDIAPVMGESLAEVTCPGFDQGIGFALVHFVRSYLIGKGHQQVSVDKCAVRLQQHEKGELEAGILLHPLEVQADYRDVGELTLLQRLAQQKQVVARPAAPSGLGDDQSNLVCVEIAMLDRVDELADDELGWIADVIVYISEAFADDVRPLVLKQDDLVTVIGKDLLGDVEMNRRHVGYEDGIILFHCFGEYGTHWQPVSPIAASRLRILIFTAPRFAISSIFIWV</sequence>
<comment type="caution">
    <text evidence="1">The sequence shown here is derived from an EMBL/GenBank/DDBJ whole genome shotgun (WGS) entry which is preliminary data.</text>
</comment>
<proteinExistence type="predicted"/>